<evidence type="ECO:0000256" key="3">
    <source>
        <dbReference type="ARBA" id="ARBA00007936"/>
    </source>
</evidence>
<evidence type="ECO:0000256" key="5">
    <source>
        <dbReference type="ARBA" id="ARBA00022525"/>
    </source>
</evidence>
<evidence type="ECO:0000256" key="9">
    <source>
        <dbReference type="ARBA" id="ARBA00023030"/>
    </source>
</evidence>
<comment type="subcellular location">
    <subcellularLocation>
        <location evidence="1">Nucleus</location>
    </subcellularLocation>
    <subcellularLocation>
        <location evidence="2">Secreted</location>
    </subcellularLocation>
</comment>
<dbReference type="CTD" id="2246"/>
<dbReference type="SUPFAM" id="SSF50353">
    <property type="entry name" value="Cytokine"/>
    <property type="match status" value="1"/>
</dbReference>
<dbReference type="GO" id="GO:0001525">
    <property type="term" value="P:angiogenesis"/>
    <property type="evidence" value="ECO:0007669"/>
    <property type="project" value="UniProtKB-KW"/>
</dbReference>
<dbReference type="AlphaFoldDB" id="A0A6J1VK20"/>
<dbReference type="InterPro" id="IPR008996">
    <property type="entry name" value="IL1/FGF"/>
</dbReference>
<keyword evidence="4" id="KW-0217">Developmental protein</keyword>
<dbReference type="Gene3D" id="2.80.10.50">
    <property type="match status" value="1"/>
</dbReference>
<dbReference type="PROSITE" id="PS00247">
    <property type="entry name" value="HBGF_FGF"/>
    <property type="match status" value="1"/>
</dbReference>
<dbReference type="KEGG" id="nss:113423689"/>
<dbReference type="GeneID" id="113423689"/>
<evidence type="ECO:0000313" key="13">
    <source>
        <dbReference type="Proteomes" id="UP000504612"/>
    </source>
</evidence>
<keyword evidence="5" id="KW-0964">Secreted</keyword>
<gene>
    <name evidence="14" type="primary">FGF1</name>
</gene>
<evidence type="ECO:0000256" key="12">
    <source>
        <dbReference type="RuleBase" id="RU049442"/>
    </source>
</evidence>
<evidence type="ECO:0000256" key="4">
    <source>
        <dbReference type="ARBA" id="ARBA00022473"/>
    </source>
</evidence>
<evidence type="ECO:0000256" key="2">
    <source>
        <dbReference type="ARBA" id="ARBA00004613"/>
    </source>
</evidence>
<dbReference type="Proteomes" id="UP000504612">
    <property type="component" value="Unplaced"/>
</dbReference>
<keyword evidence="9" id="KW-0339">Growth factor</keyword>
<evidence type="ECO:0000256" key="6">
    <source>
        <dbReference type="ARBA" id="ARBA00022657"/>
    </source>
</evidence>
<keyword evidence="13" id="KW-1185">Reference proteome</keyword>
<evidence type="ECO:0000256" key="11">
    <source>
        <dbReference type="ARBA" id="ARBA00023246"/>
    </source>
</evidence>
<evidence type="ECO:0000256" key="8">
    <source>
        <dbReference type="ARBA" id="ARBA00022782"/>
    </source>
</evidence>
<dbReference type="GO" id="GO:0005576">
    <property type="term" value="C:extracellular region"/>
    <property type="evidence" value="ECO:0007669"/>
    <property type="project" value="UniProtKB-SubCell"/>
</dbReference>
<keyword evidence="7" id="KW-0358">Heparin-binding</keyword>
<dbReference type="InterPro" id="IPR002209">
    <property type="entry name" value="Fibroblast_GF_fam"/>
</dbReference>
<evidence type="ECO:0000256" key="7">
    <source>
        <dbReference type="ARBA" id="ARBA00022674"/>
    </source>
</evidence>
<comment type="similarity">
    <text evidence="3 12">Belongs to the heparin-binding growth factors family.</text>
</comment>
<proteinExistence type="inferred from homology"/>
<dbReference type="RefSeq" id="XP_026540993.1">
    <property type="nucleotide sequence ID" value="XM_026685208.1"/>
</dbReference>
<keyword evidence="11" id="KW-0497">Mitogen</keyword>
<dbReference type="PRINTS" id="PR00262">
    <property type="entry name" value="IL1HBGF"/>
</dbReference>
<dbReference type="FunFam" id="2.80.10.50:FF:000020">
    <property type="entry name" value="Fibroblast growth factor 1"/>
    <property type="match status" value="1"/>
</dbReference>
<dbReference type="PANTHER" id="PTHR11486">
    <property type="entry name" value="FIBROBLAST GROWTH FACTOR"/>
    <property type="match status" value="1"/>
</dbReference>
<accession>A0A6J1VK20</accession>
<dbReference type="GO" id="GO:0008201">
    <property type="term" value="F:heparin binding"/>
    <property type="evidence" value="ECO:0007669"/>
    <property type="project" value="UniProtKB-KW"/>
</dbReference>
<evidence type="ECO:0000256" key="10">
    <source>
        <dbReference type="ARBA" id="ARBA00023242"/>
    </source>
</evidence>
<keyword evidence="6" id="KW-0037">Angiogenesis</keyword>
<dbReference type="GO" id="GO:0051781">
    <property type="term" value="P:positive regulation of cell division"/>
    <property type="evidence" value="ECO:0007669"/>
    <property type="project" value="UniProtKB-KW"/>
</dbReference>
<dbReference type="GO" id="GO:0008083">
    <property type="term" value="F:growth factor activity"/>
    <property type="evidence" value="ECO:0007669"/>
    <property type="project" value="UniProtKB-KW"/>
</dbReference>
<dbReference type="Pfam" id="PF00167">
    <property type="entry name" value="FGF"/>
    <property type="match status" value="1"/>
</dbReference>
<evidence type="ECO:0000256" key="1">
    <source>
        <dbReference type="ARBA" id="ARBA00004123"/>
    </source>
</evidence>
<dbReference type="GO" id="GO:0030154">
    <property type="term" value="P:cell differentiation"/>
    <property type="evidence" value="ECO:0007669"/>
    <property type="project" value="UniProtKB-KW"/>
</dbReference>
<keyword evidence="8" id="KW-0221">Differentiation</keyword>
<name>A0A6J1VK20_9SAUR</name>
<protein>
    <recommendedName>
        <fullName evidence="12">Fibroblast growth factor</fullName>
        <shortName evidence="12">FGF</shortName>
    </recommendedName>
</protein>
<reference evidence="14" key="1">
    <citation type="submission" date="2025-08" db="UniProtKB">
        <authorList>
            <consortium name="RefSeq"/>
        </authorList>
    </citation>
    <scope>IDENTIFICATION</scope>
</reference>
<dbReference type="GO" id="GO:0005634">
    <property type="term" value="C:nucleus"/>
    <property type="evidence" value="ECO:0007669"/>
    <property type="project" value="UniProtKB-SubCell"/>
</dbReference>
<evidence type="ECO:0000313" key="14">
    <source>
        <dbReference type="RefSeq" id="XP_026540993.1"/>
    </source>
</evidence>
<dbReference type="SMART" id="SM00442">
    <property type="entry name" value="FGF"/>
    <property type="match status" value="1"/>
</dbReference>
<dbReference type="PRINTS" id="PR00263">
    <property type="entry name" value="HBGFFGF"/>
</dbReference>
<sequence>MEAGACIHSSILLESQAIDKQGQILKIVRETTTFPAMTEKFDLPMADYNQPKLLYCSNGGQFLRILPDGKVDGTRDRSDNHIQLLLSTEYFGAVYIKGIRSGLYLAMDVNGRLHGSQLPTAECVFLEKLEENNYNTYKSKMHADKNWYVALKKNGNSKLGPKTNYGQNAILFLPLPVSPD</sequence>
<organism evidence="13 14">
    <name type="scientific">Notechis scutatus</name>
    <name type="common">mainland tiger snake</name>
    <dbReference type="NCBI Taxonomy" id="8663"/>
    <lineage>
        <taxon>Eukaryota</taxon>
        <taxon>Metazoa</taxon>
        <taxon>Chordata</taxon>
        <taxon>Craniata</taxon>
        <taxon>Vertebrata</taxon>
        <taxon>Euteleostomi</taxon>
        <taxon>Lepidosauria</taxon>
        <taxon>Squamata</taxon>
        <taxon>Bifurcata</taxon>
        <taxon>Unidentata</taxon>
        <taxon>Episquamata</taxon>
        <taxon>Toxicofera</taxon>
        <taxon>Serpentes</taxon>
        <taxon>Colubroidea</taxon>
        <taxon>Elapidae</taxon>
        <taxon>Hydrophiinae</taxon>
        <taxon>Notechis</taxon>
    </lineage>
</organism>
<keyword evidence="10" id="KW-0539">Nucleus</keyword>